<dbReference type="EMBL" id="CP067420">
    <property type="protein sequence ID" value="QQP88104.1"/>
    <property type="molecule type" value="Genomic_DNA"/>
</dbReference>
<protein>
    <submittedName>
        <fullName evidence="2">YqaJ viral recombinase family protein</fullName>
    </submittedName>
</protein>
<dbReference type="Proteomes" id="UP000595197">
    <property type="component" value="Chromosome"/>
</dbReference>
<sequence length="307" mass="34612">MALSKDQVEFRARRLGSSDAVRVMAGHWVELWREKTGRAAPPRLDFVPAVQIGIATEPLHARFYTYRTGIGAYPAGHRTHVHPDHDHIVANLDFLTWSVPPADPTIAPDTILEAKFHSGFKTDEDLAEQYYWQMQHQMMVSGLARCVLSVLRPSGYSFLTVDRNEADAALLMETIQAFWWHVEHDLEPADPMPVEAPDFDDMGVLDMSMHNRFVAVGDVLVSNHDGVQAYRAAEAELKALMPEQAKVAYVPAAAEARGIVISRSRDGRLSIRIGELPRKYRARARTWLPDHAPDFLPDLMNARLDER</sequence>
<dbReference type="Gene3D" id="3.90.320.10">
    <property type="match status" value="1"/>
</dbReference>
<reference evidence="2" key="1">
    <citation type="submission" date="2021-02" db="EMBL/GenBank/DDBJ databases">
        <title>Skermanella TT6 skin isolate.</title>
        <authorList>
            <person name="Lee K."/>
            <person name="Ganzorig M."/>
        </authorList>
    </citation>
    <scope>NUCLEOTIDE SEQUENCE</scope>
    <source>
        <strain evidence="2">TT6</strain>
    </source>
</reference>
<dbReference type="SUPFAM" id="SSF52980">
    <property type="entry name" value="Restriction endonuclease-like"/>
    <property type="match status" value="1"/>
</dbReference>
<dbReference type="InterPro" id="IPR011604">
    <property type="entry name" value="PDDEXK-like_dom_sf"/>
</dbReference>
<accession>A0ABX7B1A8</accession>
<dbReference type="Pfam" id="PF09588">
    <property type="entry name" value="YqaJ"/>
    <property type="match status" value="1"/>
</dbReference>
<proteinExistence type="predicted"/>
<organism evidence="2 3">
    <name type="scientific">Skermanella cutis</name>
    <dbReference type="NCBI Taxonomy" id="2775420"/>
    <lineage>
        <taxon>Bacteria</taxon>
        <taxon>Pseudomonadati</taxon>
        <taxon>Pseudomonadota</taxon>
        <taxon>Alphaproteobacteria</taxon>
        <taxon>Rhodospirillales</taxon>
        <taxon>Azospirillaceae</taxon>
        <taxon>Skermanella</taxon>
    </lineage>
</organism>
<dbReference type="InterPro" id="IPR011335">
    <property type="entry name" value="Restrct_endonuc-II-like"/>
</dbReference>
<evidence type="ECO:0000313" key="2">
    <source>
        <dbReference type="EMBL" id="QQP88104.1"/>
    </source>
</evidence>
<gene>
    <name evidence="2" type="ORF">IGS68_18855</name>
</gene>
<dbReference type="RefSeq" id="WP_201072559.1">
    <property type="nucleotide sequence ID" value="NZ_CP067420.1"/>
</dbReference>
<dbReference type="InterPro" id="IPR019080">
    <property type="entry name" value="YqaJ_viral_recombinase"/>
</dbReference>
<feature type="domain" description="YqaJ viral recombinase" evidence="1">
    <location>
        <begin position="9"/>
        <end position="143"/>
    </location>
</feature>
<evidence type="ECO:0000313" key="3">
    <source>
        <dbReference type="Proteomes" id="UP000595197"/>
    </source>
</evidence>
<name>A0ABX7B1A8_9PROT</name>
<evidence type="ECO:0000259" key="1">
    <source>
        <dbReference type="Pfam" id="PF09588"/>
    </source>
</evidence>
<keyword evidence="3" id="KW-1185">Reference proteome</keyword>